<sequence>MGASCGPGRPPADRAPGVVVTRRRVEADPLETVLRLAVLLSAGASAPTAWAHLAETGDETLRAAAEAAGRGGDVGVPLRAAGAAWRDVAAIWTVAVETGAPLADTLRTVAASLREAAEVGADIDVALAEPVATARLLGWLPVLGVPMGMTMGVDPLRTFVTEPSGAVCLVGGLALSVAARVWTGRLSTAARRRVSTPGLRAELWAVALSSGVSVDRARLLVDERSGPGIADDTDVDRTIALAVRAGVPAAELLRGDAWIARHRARTAGRTAAARLSTRLLLPLGVCTLPAFLLLAVVPMMLGLLRASPLP</sequence>
<organism evidence="8 9">
    <name type="scientific">Microbacterium testaceum</name>
    <name type="common">Aureobacterium testaceum</name>
    <name type="synonym">Brevibacterium testaceum</name>
    <dbReference type="NCBI Taxonomy" id="2033"/>
    <lineage>
        <taxon>Bacteria</taxon>
        <taxon>Bacillati</taxon>
        <taxon>Actinomycetota</taxon>
        <taxon>Actinomycetes</taxon>
        <taxon>Micrococcales</taxon>
        <taxon>Microbacteriaceae</taxon>
        <taxon>Microbacterium</taxon>
    </lineage>
</organism>
<proteinExistence type="predicted"/>
<dbReference type="EMBL" id="QDFT01000012">
    <property type="protein sequence ID" value="PVE75954.1"/>
    <property type="molecule type" value="Genomic_DNA"/>
</dbReference>
<evidence type="ECO:0000256" key="2">
    <source>
        <dbReference type="ARBA" id="ARBA00022475"/>
    </source>
</evidence>
<dbReference type="Pfam" id="PF00482">
    <property type="entry name" value="T2SSF"/>
    <property type="match status" value="1"/>
</dbReference>
<protein>
    <submittedName>
        <fullName evidence="8">Pilus assembly protein TadB</fullName>
    </submittedName>
</protein>
<dbReference type="Proteomes" id="UP000244649">
    <property type="component" value="Unassembled WGS sequence"/>
</dbReference>
<reference evidence="8 9" key="1">
    <citation type="submission" date="2018-04" db="EMBL/GenBank/DDBJ databases">
        <authorList>
            <person name="Go L.Y."/>
            <person name="Mitchell J.A."/>
        </authorList>
    </citation>
    <scope>NUCLEOTIDE SEQUENCE [LARGE SCALE GENOMIC DNA]</scope>
    <source>
        <strain evidence="8 9">TPD7010</strain>
    </source>
</reference>
<name>A0A2T7WN10_MICTE</name>
<comment type="subcellular location">
    <subcellularLocation>
        <location evidence="1">Cell membrane</location>
        <topology evidence="1">Multi-pass membrane protein</topology>
    </subcellularLocation>
</comment>
<evidence type="ECO:0000313" key="8">
    <source>
        <dbReference type="EMBL" id="PVE75954.1"/>
    </source>
</evidence>
<evidence type="ECO:0000256" key="4">
    <source>
        <dbReference type="ARBA" id="ARBA00022989"/>
    </source>
</evidence>
<feature type="transmembrane region" description="Helical" evidence="6">
    <location>
        <begin position="164"/>
        <end position="183"/>
    </location>
</feature>
<evidence type="ECO:0000256" key="6">
    <source>
        <dbReference type="SAM" id="Phobius"/>
    </source>
</evidence>
<accession>A0A2T7WN10</accession>
<evidence type="ECO:0000259" key="7">
    <source>
        <dbReference type="Pfam" id="PF00482"/>
    </source>
</evidence>
<dbReference type="PANTHER" id="PTHR35007:SF4">
    <property type="entry name" value="CONSERVED TRANSMEMBRANE PROTEIN-RELATED"/>
    <property type="match status" value="1"/>
</dbReference>
<dbReference type="AlphaFoldDB" id="A0A2T7WN10"/>
<comment type="caution">
    <text evidence="8">The sequence shown here is derived from an EMBL/GenBank/DDBJ whole genome shotgun (WGS) entry which is preliminary data.</text>
</comment>
<keyword evidence="2" id="KW-1003">Cell membrane</keyword>
<feature type="transmembrane region" description="Helical" evidence="6">
    <location>
        <begin position="279"/>
        <end position="304"/>
    </location>
</feature>
<keyword evidence="3 6" id="KW-0812">Transmembrane</keyword>
<evidence type="ECO:0000256" key="1">
    <source>
        <dbReference type="ARBA" id="ARBA00004651"/>
    </source>
</evidence>
<feature type="domain" description="Type II secretion system protein GspF" evidence="7">
    <location>
        <begin position="35"/>
        <end position="144"/>
    </location>
</feature>
<dbReference type="PANTHER" id="PTHR35007">
    <property type="entry name" value="INTEGRAL MEMBRANE PROTEIN-RELATED"/>
    <property type="match status" value="1"/>
</dbReference>
<gene>
    <name evidence="8" type="ORF">DC432_06715</name>
</gene>
<dbReference type="InterPro" id="IPR018076">
    <property type="entry name" value="T2SS_GspF_dom"/>
</dbReference>
<keyword evidence="4 6" id="KW-1133">Transmembrane helix</keyword>
<keyword evidence="5 6" id="KW-0472">Membrane</keyword>
<dbReference type="GO" id="GO:0005886">
    <property type="term" value="C:plasma membrane"/>
    <property type="evidence" value="ECO:0007669"/>
    <property type="project" value="UniProtKB-SubCell"/>
</dbReference>
<evidence type="ECO:0000256" key="5">
    <source>
        <dbReference type="ARBA" id="ARBA00023136"/>
    </source>
</evidence>
<evidence type="ECO:0000256" key="3">
    <source>
        <dbReference type="ARBA" id="ARBA00022692"/>
    </source>
</evidence>
<evidence type="ECO:0000313" key="9">
    <source>
        <dbReference type="Proteomes" id="UP000244649"/>
    </source>
</evidence>